<protein>
    <submittedName>
        <fullName evidence="1">3326_t:CDS:1</fullName>
    </submittedName>
</protein>
<gene>
    <name evidence="1" type="ORF">CPELLU_LOCUS4734</name>
</gene>
<evidence type="ECO:0000313" key="1">
    <source>
        <dbReference type="EMBL" id="CAG8550623.1"/>
    </source>
</evidence>
<comment type="caution">
    <text evidence="1">The sequence shown here is derived from an EMBL/GenBank/DDBJ whole genome shotgun (WGS) entry which is preliminary data.</text>
</comment>
<organism evidence="1 2">
    <name type="scientific">Cetraspora pellucida</name>
    <dbReference type="NCBI Taxonomy" id="1433469"/>
    <lineage>
        <taxon>Eukaryota</taxon>
        <taxon>Fungi</taxon>
        <taxon>Fungi incertae sedis</taxon>
        <taxon>Mucoromycota</taxon>
        <taxon>Glomeromycotina</taxon>
        <taxon>Glomeromycetes</taxon>
        <taxon>Diversisporales</taxon>
        <taxon>Gigasporaceae</taxon>
        <taxon>Cetraspora</taxon>
    </lineage>
</organism>
<accession>A0A9N9B2Z1</accession>
<name>A0A9N9B2Z1_9GLOM</name>
<dbReference type="AlphaFoldDB" id="A0A9N9B2Z1"/>
<sequence>MIISSLCCNKEAKVKKGVFKFKQQGEDFTSTVQFKKEIRLYGTVQVDRPTKLSFII</sequence>
<keyword evidence="2" id="KW-1185">Reference proteome</keyword>
<dbReference type="Proteomes" id="UP000789759">
    <property type="component" value="Unassembled WGS sequence"/>
</dbReference>
<evidence type="ECO:0000313" key="2">
    <source>
        <dbReference type="Proteomes" id="UP000789759"/>
    </source>
</evidence>
<dbReference type="EMBL" id="CAJVQA010002551">
    <property type="protein sequence ID" value="CAG8550623.1"/>
    <property type="molecule type" value="Genomic_DNA"/>
</dbReference>
<reference evidence="1" key="1">
    <citation type="submission" date="2021-06" db="EMBL/GenBank/DDBJ databases">
        <authorList>
            <person name="Kallberg Y."/>
            <person name="Tangrot J."/>
            <person name="Rosling A."/>
        </authorList>
    </citation>
    <scope>NUCLEOTIDE SEQUENCE</scope>
    <source>
        <strain evidence="1">FL966</strain>
    </source>
</reference>
<proteinExistence type="predicted"/>